<dbReference type="GO" id="GO:0030414">
    <property type="term" value="F:peptidase inhibitor activity"/>
    <property type="evidence" value="ECO:0007669"/>
    <property type="project" value="InterPro"/>
</dbReference>
<dbReference type="Pfam" id="PF01826">
    <property type="entry name" value="TIL"/>
    <property type="match status" value="1"/>
</dbReference>
<feature type="compositionally biased region" description="Low complexity" evidence="1">
    <location>
        <begin position="89"/>
        <end position="98"/>
    </location>
</feature>
<dbReference type="GO" id="GO:0046872">
    <property type="term" value="F:metal ion binding"/>
    <property type="evidence" value="ECO:0007669"/>
    <property type="project" value="InterPro"/>
</dbReference>
<evidence type="ECO:0000259" key="2">
    <source>
        <dbReference type="Pfam" id="PF00095"/>
    </source>
</evidence>
<organism evidence="5 6">
    <name type="scientific">Heligmosomoides polygyrus</name>
    <name type="common">Parasitic roundworm</name>
    <dbReference type="NCBI Taxonomy" id="6339"/>
    <lineage>
        <taxon>Eukaryota</taxon>
        <taxon>Metazoa</taxon>
        <taxon>Ecdysozoa</taxon>
        <taxon>Nematoda</taxon>
        <taxon>Chromadorea</taxon>
        <taxon>Rhabditida</taxon>
        <taxon>Rhabditina</taxon>
        <taxon>Rhabditomorpha</taxon>
        <taxon>Strongyloidea</taxon>
        <taxon>Heligmosomidae</taxon>
        <taxon>Heligmosomoides</taxon>
    </lineage>
</organism>
<feature type="domain" description="WAP" evidence="2">
    <location>
        <begin position="113"/>
        <end position="140"/>
    </location>
</feature>
<dbReference type="OrthoDB" id="6236007at2759"/>
<evidence type="ECO:0000259" key="3">
    <source>
        <dbReference type="Pfam" id="PF01826"/>
    </source>
</evidence>
<dbReference type="InterPro" id="IPR002919">
    <property type="entry name" value="TIL_dom"/>
</dbReference>
<protein>
    <submittedName>
        <fullName evidence="6">TIL domain-containing protein</fullName>
    </submittedName>
</protein>
<evidence type="ECO:0000256" key="1">
    <source>
        <dbReference type="SAM" id="MobiDB-lite"/>
    </source>
</evidence>
<reference evidence="4 5" key="1">
    <citation type="submission" date="2018-11" db="EMBL/GenBank/DDBJ databases">
        <authorList>
            <consortium name="Pathogen Informatics"/>
        </authorList>
    </citation>
    <scope>NUCLEOTIDE SEQUENCE [LARGE SCALE GENOMIC DNA]</scope>
</reference>
<evidence type="ECO:0000313" key="6">
    <source>
        <dbReference type="WBParaSite" id="HPBE_0001831401-mRNA-1"/>
    </source>
</evidence>
<keyword evidence="5" id="KW-1185">Reference proteome</keyword>
<gene>
    <name evidence="4" type="ORF">HPBE_LOCUS18313</name>
</gene>
<sequence>MDPSSRCVLPSECERKCSDPLKEFIVCGSSCPVGCDNRRPQSCTPCESGCFCKNGLVFVNSTNWRNSDCVRLDECSDFTPETPESSTPKSATTTSESANAAEKSLVISKLSSKCPATTVDVGGRSCASDEDCPSEQRCCRPVIVSLAMNPQRCTCPDPNAVWTACGTICPEYCGQPGLATANLIPAQKPFGDLSDGCSRLGPPFLFKGGIGTPSLGDVVVDDSSTATFDRVADWPISEVVGRSIAIYRLSTTDYSLQMKDEIPLACGTIGLTAFT</sequence>
<dbReference type="AlphaFoldDB" id="A0A183G8T7"/>
<accession>A0A183G8T7</accession>
<feature type="domain" description="TIL" evidence="3">
    <location>
        <begin position="22"/>
        <end position="75"/>
    </location>
</feature>
<dbReference type="GO" id="GO:0005576">
    <property type="term" value="C:extracellular region"/>
    <property type="evidence" value="ECO:0007669"/>
    <property type="project" value="InterPro"/>
</dbReference>
<dbReference type="Proteomes" id="UP000050761">
    <property type="component" value="Unassembled WGS sequence"/>
</dbReference>
<dbReference type="SUPFAM" id="SSF49329">
    <property type="entry name" value="Cu,Zn superoxide dismutase-like"/>
    <property type="match status" value="1"/>
</dbReference>
<feature type="region of interest" description="Disordered" evidence="1">
    <location>
        <begin position="78"/>
        <end position="98"/>
    </location>
</feature>
<evidence type="ECO:0000313" key="5">
    <source>
        <dbReference type="Proteomes" id="UP000050761"/>
    </source>
</evidence>
<dbReference type="EMBL" id="UZAH01030607">
    <property type="protein sequence ID" value="VDP11111.1"/>
    <property type="molecule type" value="Genomic_DNA"/>
</dbReference>
<reference evidence="6" key="2">
    <citation type="submission" date="2019-09" db="UniProtKB">
        <authorList>
            <consortium name="WormBaseParasite"/>
        </authorList>
    </citation>
    <scope>IDENTIFICATION</scope>
</reference>
<dbReference type="CDD" id="cd19941">
    <property type="entry name" value="TIL"/>
    <property type="match status" value="1"/>
</dbReference>
<dbReference type="Pfam" id="PF00095">
    <property type="entry name" value="WAP"/>
    <property type="match status" value="1"/>
</dbReference>
<dbReference type="InterPro" id="IPR008197">
    <property type="entry name" value="WAP_dom"/>
</dbReference>
<dbReference type="GO" id="GO:0006801">
    <property type="term" value="P:superoxide metabolic process"/>
    <property type="evidence" value="ECO:0007669"/>
    <property type="project" value="InterPro"/>
</dbReference>
<dbReference type="Gene3D" id="2.10.25.10">
    <property type="entry name" value="Laminin"/>
    <property type="match status" value="1"/>
</dbReference>
<dbReference type="WBParaSite" id="HPBE_0001831401-mRNA-1">
    <property type="protein sequence ID" value="HPBE_0001831401-mRNA-1"/>
    <property type="gene ID" value="HPBE_0001831401"/>
</dbReference>
<evidence type="ECO:0000313" key="4">
    <source>
        <dbReference type="EMBL" id="VDP11111.1"/>
    </source>
</evidence>
<dbReference type="InterPro" id="IPR036423">
    <property type="entry name" value="SOD-like_Cu/Zn_dom_sf"/>
</dbReference>
<accession>A0A3P8AKN2</accession>
<proteinExistence type="predicted"/>
<name>A0A183G8T7_HELPZ</name>